<feature type="binding site" evidence="7">
    <location>
        <position position="302"/>
    </location>
    <ligand>
        <name>substrate</name>
    </ligand>
</feature>
<keyword evidence="5 7" id="KW-0663">Pyridoxal phosphate</keyword>
<dbReference type="PANTHER" id="PTHR30511">
    <property type="entry name" value="ALANINE RACEMASE"/>
    <property type="match status" value="1"/>
</dbReference>
<dbReference type="EMBL" id="JBBLZC010000004">
    <property type="protein sequence ID" value="MEK0082524.1"/>
    <property type="molecule type" value="Genomic_DNA"/>
</dbReference>
<name>A0ABU8XN66_9PROT</name>
<feature type="active site" description="Proton acceptor; specific for L-alanine" evidence="7">
    <location>
        <position position="254"/>
    </location>
</feature>
<dbReference type="RefSeq" id="WP_418158379.1">
    <property type="nucleotide sequence ID" value="NZ_JBBLZC010000004.1"/>
</dbReference>
<dbReference type="Pfam" id="PF01168">
    <property type="entry name" value="Ala_racemase_N"/>
    <property type="match status" value="1"/>
</dbReference>
<comment type="caution">
    <text evidence="9">The sequence shown here is derived from an EMBL/GenBank/DDBJ whole genome shotgun (WGS) entry which is preliminary data.</text>
</comment>
<dbReference type="InterPro" id="IPR020622">
    <property type="entry name" value="Ala_racemase_pyridoxalP-BS"/>
</dbReference>
<feature type="modified residue" description="N6-(pyridoxal phosphate)lysine" evidence="7">
    <location>
        <position position="34"/>
    </location>
</feature>
<feature type="active site" description="Proton acceptor; specific for D-alanine" evidence="7">
    <location>
        <position position="34"/>
    </location>
</feature>
<evidence type="ECO:0000256" key="5">
    <source>
        <dbReference type="ARBA" id="ARBA00022898"/>
    </source>
</evidence>
<comment type="similarity">
    <text evidence="3 7">Belongs to the alanine racemase family.</text>
</comment>
<keyword evidence="6 7" id="KW-0413">Isomerase</keyword>
<comment type="pathway">
    <text evidence="7">Amino-acid biosynthesis; D-alanine biosynthesis; D-alanine from L-alanine: step 1/1.</text>
</comment>
<dbReference type="SUPFAM" id="SSF50621">
    <property type="entry name" value="Alanine racemase C-terminal domain-like"/>
    <property type="match status" value="1"/>
</dbReference>
<dbReference type="EC" id="5.1.1.1" evidence="4 7"/>
<protein>
    <recommendedName>
        <fullName evidence="4 7">Alanine racemase</fullName>
        <ecNumber evidence="4 7">5.1.1.1</ecNumber>
    </recommendedName>
</protein>
<dbReference type="SUPFAM" id="SSF51419">
    <property type="entry name" value="PLP-binding barrel"/>
    <property type="match status" value="1"/>
</dbReference>
<dbReference type="InterPro" id="IPR029066">
    <property type="entry name" value="PLP-binding_barrel"/>
</dbReference>
<reference evidence="9 10" key="1">
    <citation type="submission" date="2024-01" db="EMBL/GenBank/DDBJ databases">
        <title>Multi-omics insights into the function and evolution of sodium benzoate biodegradation pathways in Benzoatithermus flavus gen. nov., sp. nov. from hot spring.</title>
        <authorList>
            <person name="Hu C.-J."/>
            <person name="Li W.-J."/>
        </authorList>
    </citation>
    <scope>NUCLEOTIDE SEQUENCE [LARGE SCALE GENOMIC DNA]</scope>
    <source>
        <strain evidence="9 10">SYSU G07066</strain>
    </source>
</reference>
<comment type="function">
    <text evidence="7">Catalyzes the interconversion of L-alanine and D-alanine. May also act on other amino acids.</text>
</comment>
<comment type="catalytic activity">
    <reaction evidence="1 7">
        <text>L-alanine = D-alanine</text>
        <dbReference type="Rhea" id="RHEA:20249"/>
        <dbReference type="ChEBI" id="CHEBI:57416"/>
        <dbReference type="ChEBI" id="CHEBI:57972"/>
        <dbReference type="EC" id="5.1.1.1"/>
    </reaction>
</comment>
<evidence type="ECO:0000256" key="7">
    <source>
        <dbReference type="HAMAP-Rule" id="MF_01201"/>
    </source>
</evidence>
<dbReference type="SMART" id="SM01005">
    <property type="entry name" value="Ala_racemase_C"/>
    <property type="match status" value="1"/>
</dbReference>
<gene>
    <name evidence="9" type="primary">alr</name>
    <name evidence="9" type="ORF">U1T56_05140</name>
</gene>
<dbReference type="InterPro" id="IPR000821">
    <property type="entry name" value="Ala_racemase"/>
</dbReference>
<feature type="domain" description="Alanine racemase C-terminal" evidence="8">
    <location>
        <begin position="233"/>
        <end position="357"/>
    </location>
</feature>
<dbReference type="PANTHER" id="PTHR30511:SF0">
    <property type="entry name" value="ALANINE RACEMASE, CATABOLIC-RELATED"/>
    <property type="match status" value="1"/>
</dbReference>
<evidence type="ECO:0000313" key="9">
    <source>
        <dbReference type="EMBL" id="MEK0082524.1"/>
    </source>
</evidence>
<dbReference type="Gene3D" id="2.40.37.10">
    <property type="entry name" value="Lyase, Ornithine Decarboxylase, Chain A, domain 1"/>
    <property type="match status" value="1"/>
</dbReference>
<dbReference type="HAMAP" id="MF_01201">
    <property type="entry name" value="Ala_racemase"/>
    <property type="match status" value="1"/>
</dbReference>
<dbReference type="Pfam" id="PF00842">
    <property type="entry name" value="Ala_racemase_C"/>
    <property type="match status" value="1"/>
</dbReference>
<evidence type="ECO:0000256" key="1">
    <source>
        <dbReference type="ARBA" id="ARBA00000316"/>
    </source>
</evidence>
<dbReference type="PRINTS" id="PR00992">
    <property type="entry name" value="ALARACEMASE"/>
</dbReference>
<organism evidence="9 10">
    <name type="scientific">Benzoatithermus flavus</name>
    <dbReference type="NCBI Taxonomy" id="3108223"/>
    <lineage>
        <taxon>Bacteria</taxon>
        <taxon>Pseudomonadati</taxon>
        <taxon>Pseudomonadota</taxon>
        <taxon>Alphaproteobacteria</taxon>
        <taxon>Geminicoccales</taxon>
        <taxon>Geminicoccaceae</taxon>
        <taxon>Benzoatithermus</taxon>
    </lineage>
</organism>
<feature type="binding site" evidence="7">
    <location>
        <position position="129"/>
    </location>
    <ligand>
        <name>substrate</name>
    </ligand>
</feature>
<dbReference type="InterPro" id="IPR001608">
    <property type="entry name" value="Ala_racemase_N"/>
</dbReference>
<dbReference type="PROSITE" id="PS00395">
    <property type="entry name" value="ALANINE_RACEMASE"/>
    <property type="match status" value="1"/>
</dbReference>
<evidence type="ECO:0000313" key="10">
    <source>
        <dbReference type="Proteomes" id="UP001375743"/>
    </source>
</evidence>
<sequence>MRPATAVIDLAALRHNLAVAKARAGGARVVAVVKANGYGHGAARLLPALGAADMLGVACIEEALGLREAGAVQTILLMEGVFEADELPLCARLGFDIVVHEPGQIRMLEQARLDHPLAVWLKINTGMNRLGFRPEEVPAALDRLQGCVAVASGIRLMTHFASADEPSSPATREQIRRFAATAEGLGLERSFCNSAGLLAWPEAHAEWVRPGIMLYGVSPLEGRTGAEEGLRPVMTLETRLIAVREVRAGEAVGYAGTWRAEAPTRIGIAAMGYGDGYPRHAPSGTPVLVNGSEAPLAGRVSMDMLAIDLSGQPEARVGDPVILWGAGLPVETIAAAAGTIAYELLCGITGRVHVELRDGPPPD</sequence>
<evidence type="ECO:0000256" key="4">
    <source>
        <dbReference type="ARBA" id="ARBA00013089"/>
    </source>
</evidence>
<dbReference type="Gene3D" id="3.20.20.10">
    <property type="entry name" value="Alanine racemase"/>
    <property type="match status" value="1"/>
</dbReference>
<dbReference type="NCBIfam" id="TIGR00492">
    <property type="entry name" value="alr"/>
    <property type="match status" value="1"/>
</dbReference>
<dbReference type="InterPro" id="IPR011079">
    <property type="entry name" value="Ala_racemase_C"/>
</dbReference>
<evidence type="ECO:0000256" key="3">
    <source>
        <dbReference type="ARBA" id="ARBA00007880"/>
    </source>
</evidence>
<dbReference type="InterPro" id="IPR009006">
    <property type="entry name" value="Ala_racemase/Decarboxylase_C"/>
</dbReference>
<evidence type="ECO:0000256" key="2">
    <source>
        <dbReference type="ARBA" id="ARBA00001933"/>
    </source>
</evidence>
<evidence type="ECO:0000259" key="8">
    <source>
        <dbReference type="SMART" id="SM01005"/>
    </source>
</evidence>
<keyword evidence="10" id="KW-1185">Reference proteome</keyword>
<dbReference type="GO" id="GO:0008784">
    <property type="term" value="F:alanine racemase activity"/>
    <property type="evidence" value="ECO:0007669"/>
    <property type="project" value="UniProtKB-EC"/>
</dbReference>
<proteinExistence type="inferred from homology"/>
<dbReference type="CDD" id="cd06827">
    <property type="entry name" value="PLPDE_III_AR_proteobact"/>
    <property type="match status" value="1"/>
</dbReference>
<dbReference type="Proteomes" id="UP001375743">
    <property type="component" value="Unassembled WGS sequence"/>
</dbReference>
<comment type="cofactor">
    <cofactor evidence="2 7">
        <name>pyridoxal 5'-phosphate</name>
        <dbReference type="ChEBI" id="CHEBI:597326"/>
    </cofactor>
</comment>
<evidence type="ECO:0000256" key="6">
    <source>
        <dbReference type="ARBA" id="ARBA00023235"/>
    </source>
</evidence>
<accession>A0ABU8XN66</accession>